<keyword evidence="9" id="KW-0472">Membrane</keyword>
<dbReference type="SMART" id="SM00223">
    <property type="entry name" value="APPLE"/>
    <property type="match status" value="1"/>
</dbReference>
<dbReference type="PANTHER" id="PTHR11690:SF248">
    <property type="entry name" value="PICKPOCKET 17, ISOFORM A"/>
    <property type="match status" value="1"/>
</dbReference>
<evidence type="ECO:0000256" key="5">
    <source>
        <dbReference type="ARBA" id="ARBA00022737"/>
    </source>
</evidence>
<keyword evidence="10" id="KW-1015">Disulfide bond</keyword>
<organism evidence="16 17">
    <name type="scientific">Saccoglossus kowalevskii</name>
    <name type="common">Acorn worm</name>
    <dbReference type="NCBI Taxonomy" id="10224"/>
    <lineage>
        <taxon>Eukaryota</taxon>
        <taxon>Metazoa</taxon>
        <taxon>Hemichordata</taxon>
        <taxon>Enteropneusta</taxon>
        <taxon>Harrimaniidae</taxon>
        <taxon>Saccoglossus</taxon>
    </lineage>
</organism>
<evidence type="ECO:0000256" key="13">
    <source>
        <dbReference type="RuleBase" id="RU000679"/>
    </source>
</evidence>
<dbReference type="InterPro" id="IPR000177">
    <property type="entry name" value="Apple"/>
</dbReference>
<comment type="subcellular location">
    <subcellularLocation>
        <location evidence="1">Membrane</location>
        <topology evidence="1">Multi-pass membrane protein</topology>
    </subcellularLocation>
</comment>
<keyword evidence="3 13" id="KW-0894">Sodium channel</keyword>
<dbReference type="Pfam" id="PF14295">
    <property type="entry name" value="PAN_4"/>
    <property type="match status" value="2"/>
</dbReference>
<evidence type="ECO:0000256" key="14">
    <source>
        <dbReference type="SAM" id="MobiDB-lite"/>
    </source>
</evidence>
<accession>A0ABM0MU20</accession>
<evidence type="ECO:0000256" key="6">
    <source>
        <dbReference type="ARBA" id="ARBA00022989"/>
    </source>
</evidence>
<evidence type="ECO:0000313" key="17">
    <source>
        <dbReference type="RefSeq" id="XP_006823511.1"/>
    </source>
</evidence>
<evidence type="ECO:0000256" key="10">
    <source>
        <dbReference type="ARBA" id="ARBA00023157"/>
    </source>
</evidence>
<dbReference type="RefSeq" id="XP_006823511.1">
    <property type="nucleotide sequence ID" value="XM_006823448.1"/>
</dbReference>
<dbReference type="InterPro" id="IPR001873">
    <property type="entry name" value="ENaC"/>
</dbReference>
<dbReference type="Proteomes" id="UP000694865">
    <property type="component" value="Unplaced"/>
</dbReference>
<keyword evidence="8 13" id="KW-0406">Ion transport</keyword>
<name>A0ABM0MU20_SACKO</name>
<evidence type="ECO:0000259" key="15">
    <source>
        <dbReference type="SMART" id="SM00223"/>
    </source>
</evidence>
<keyword evidence="16" id="KW-1185">Reference proteome</keyword>
<evidence type="ECO:0000256" key="8">
    <source>
        <dbReference type="ARBA" id="ARBA00023065"/>
    </source>
</evidence>
<dbReference type="Gene3D" id="1.10.287.770">
    <property type="entry name" value="YojJ-like"/>
    <property type="match status" value="1"/>
</dbReference>
<protein>
    <submittedName>
        <fullName evidence="17">Amiloride-sensitive sodium channel subunit alpha-like</fullName>
    </submittedName>
</protein>
<sequence>MMSEQIELEEAKLPLNQQPRRSSDKRSKRLLKEKRKSIGNITRSFALGTSSHGIPRIAASKTVHRRSIWTLVVIIVLSGYITHMTELLRHYFEYPVRIKSIVERNGSLQFPAVTVCNNNKLRLSQLLQSSDYGHVLQDLLRATGVKEGTEYSQRKRRYTDGDENKPAALEAQQCVTEMHVDRRGGAEWKTKPTERVDSSGACCKLCESTTGCVTWTFDKTTSADSGNCWLSEDNVSQVRSNCCNSGIVRRSSQDTGTLHVQVNTNCNTKENTSIIGAEIFHNGSAQRNSSDECCAFCSETPECLAWTFNTIGDDEPGNCSLKSSIESEVYQVFRYSGVTRELNKSVAINATEGIHCSIDLNVRRTGFDMTNASVESKASPEDCCAMCSDTNGCVAWEFVKHGDSLGDCHLKDYVPMPEANDCCDSGIMGIIESGSTQVPVRTTSSANTPAYAIYVDVDSNQYEPEANSSVSFGVGNKDVLTTIFDDVVTDSDVYTDFMGYWNKTSDILSQLDGESADLKLSQLIRSMSQAEIMDYGHQVQDLILECSYNQMDCTDRDLLLPMQDQTYGNCYTFDYGEGDKVIRYSLKPGSNNGLKLTLNAEQNEYIGPVSQGASFRVVIHSQNSMPFPEEKGIDIQPGTSTTLAIKLTTQERMGPPYSNCTFADQLSQFDEYSYTMLACQKECIEKYLYARCGCVDMVSELPVCMGFVVNATQGFSASVARYEYNTAFIFQKCAESLFISLVGTNCCPVIAGLLAVKDCKKCITSTNKTFLSQPYFMQTVAKSGLHDASAVRNNLARVEIYFEELNYIVHREVAVYLSANLWADIGGSLGLWIGISIVTLVEVLEYIIDLAVHMKRRGIQCHLLPEAETTLRSPLRT</sequence>
<proteinExistence type="inferred from homology"/>
<feature type="region of interest" description="Disordered" evidence="14">
    <location>
        <begin position="8"/>
        <end position="28"/>
    </location>
</feature>
<dbReference type="Pfam" id="PF00858">
    <property type="entry name" value="ASC"/>
    <property type="match status" value="2"/>
</dbReference>
<dbReference type="PANTHER" id="PTHR11690">
    <property type="entry name" value="AMILORIDE-SENSITIVE SODIUM CHANNEL-RELATED"/>
    <property type="match status" value="1"/>
</dbReference>
<keyword evidence="5" id="KW-0677">Repeat</keyword>
<evidence type="ECO:0000256" key="11">
    <source>
        <dbReference type="ARBA" id="ARBA00023201"/>
    </source>
</evidence>
<evidence type="ECO:0000256" key="7">
    <source>
        <dbReference type="ARBA" id="ARBA00023053"/>
    </source>
</evidence>
<keyword evidence="6" id="KW-1133">Transmembrane helix</keyword>
<dbReference type="GeneID" id="102803246"/>
<keyword evidence="11 13" id="KW-0739">Sodium transport</keyword>
<keyword evidence="2 13" id="KW-0813">Transport</keyword>
<dbReference type="PRINTS" id="PR01078">
    <property type="entry name" value="AMINACHANNEL"/>
</dbReference>
<evidence type="ECO:0000256" key="3">
    <source>
        <dbReference type="ARBA" id="ARBA00022461"/>
    </source>
</evidence>
<comment type="similarity">
    <text evidence="13">Belongs to the amiloride-sensitive sodium channel (TC 1.A.6) family.</text>
</comment>
<evidence type="ECO:0000256" key="9">
    <source>
        <dbReference type="ARBA" id="ARBA00023136"/>
    </source>
</evidence>
<evidence type="ECO:0000313" key="16">
    <source>
        <dbReference type="Proteomes" id="UP000694865"/>
    </source>
</evidence>
<gene>
    <name evidence="17" type="primary">LOC102803246</name>
</gene>
<evidence type="ECO:0000256" key="4">
    <source>
        <dbReference type="ARBA" id="ARBA00022692"/>
    </source>
</evidence>
<evidence type="ECO:0000256" key="1">
    <source>
        <dbReference type="ARBA" id="ARBA00004141"/>
    </source>
</evidence>
<reference evidence="17" key="1">
    <citation type="submission" date="2025-08" db="UniProtKB">
        <authorList>
            <consortium name="RefSeq"/>
        </authorList>
    </citation>
    <scope>IDENTIFICATION</scope>
    <source>
        <tissue evidence="17">Testes</tissue>
    </source>
</reference>
<evidence type="ECO:0000256" key="12">
    <source>
        <dbReference type="ARBA" id="ARBA00023303"/>
    </source>
</evidence>
<keyword evidence="4 13" id="KW-0812">Transmembrane</keyword>
<dbReference type="InterPro" id="IPR003609">
    <property type="entry name" value="Pan_app"/>
</dbReference>
<keyword evidence="7" id="KW-0915">Sodium</keyword>
<dbReference type="Gene3D" id="2.60.470.10">
    <property type="entry name" value="Acid-sensing ion channels like domains"/>
    <property type="match status" value="1"/>
</dbReference>
<keyword evidence="12 13" id="KW-0407">Ion channel</keyword>
<feature type="domain" description="Apple" evidence="15">
    <location>
        <begin position="266"/>
        <end position="341"/>
    </location>
</feature>
<dbReference type="Gene3D" id="3.50.4.10">
    <property type="entry name" value="Hepatocyte Growth Factor"/>
    <property type="match status" value="3"/>
</dbReference>
<evidence type="ECO:0000256" key="2">
    <source>
        <dbReference type="ARBA" id="ARBA00022448"/>
    </source>
</evidence>